<keyword evidence="4" id="KW-1185">Reference proteome</keyword>
<dbReference type="InterPro" id="IPR046158">
    <property type="entry name" value="DUF6160"/>
</dbReference>
<dbReference type="KEGG" id="asha:G8E00_12385"/>
<accession>A0A6G8RXT6</accession>
<dbReference type="EMBL" id="CP049801">
    <property type="protein sequence ID" value="QIO06681.1"/>
    <property type="molecule type" value="Genomic_DNA"/>
</dbReference>
<evidence type="ECO:0000313" key="4">
    <source>
        <dbReference type="Proteomes" id="UP000502297"/>
    </source>
</evidence>
<protein>
    <submittedName>
        <fullName evidence="3">FilA</fullName>
    </submittedName>
</protein>
<dbReference type="AlphaFoldDB" id="A0A6G8RXT6"/>
<name>A0A6G8RXT6_9GAMM</name>
<sequence length="315" mass="32405">MKKNKMILIASLCCSSNLVMAMQPLDDQSLALTTGQDGINIGLSTEKINFNEVSLIDNNGLNSSIMGKDYKGRAAYTIAGTQNSPVSVQFVGANSDASINMAIDTDGGNGKAFTNIDVGFGQSISAIKISPFSVYLASAGSVSSLSSEQSIFSASGSLNADVKKILNIGSESNQFEISFQNTNKPQVNIQLGNVPQSHMIQFSGAIQSICGTGSGCPIMLVSGNTGAQFDLQMNATNSSTGFLLNGLHAGVTSDGMVIGQEGVSSKMNIALNNVTLGTSGTISPTVFNGVANGSMGSFGAVGVSVKDLKVNIRGL</sequence>
<feature type="domain" description="DUF6160" evidence="2">
    <location>
        <begin position="2"/>
        <end position="72"/>
    </location>
</feature>
<feature type="chain" id="PRO_5026073653" evidence="1">
    <location>
        <begin position="22"/>
        <end position="315"/>
    </location>
</feature>
<evidence type="ECO:0000313" key="3">
    <source>
        <dbReference type="EMBL" id="QIO06681.1"/>
    </source>
</evidence>
<reference evidence="3 4" key="1">
    <citation type="submission" date="2020-03" db="EMBL/GenBank/DDBJ databases">
        <authorList>
            <person name="Zhu W."/>
        </authorList>
    </citation>
    <scope>NUCLEOTIDE SEQUENCE [LARGE SCALE GENOMIC DNA]</scope>
    <source>
        <strain evidence="3 4">323-1</strain>
    </source>
</reference>
<feature type="signal peptide" evidence="1">
    <location>
        <begin position="1"/>
        <end position="21"/>
    </location>
</feature>
<proteinExistence type="predicted"/>
<organism evidence="3 4">
    <name type="scientific">Acinetobacter shaoyimingii</name>
    <dbReference type="NCBI Taxonomy" id="2715164"/>
    <lineage>
        <taxon>Bacteria</taxon>
        <taxon>Pseudomonadati</taxon>
        <taxon>Pseudomonadota</taxon>
        <taxon>Gammaproteobacteria</taxon>
        <taxon>Moraxellales</taxon>
        <taxon>Moraxellaceae</taxon>
        <taxon>Acinetobacter</taxon>
    </lineage>
</organism>
<keyword evidence="1" id="KW-0732">Signal</keyword>
<dbReference type="RefSeq" id="WP_166225019.1">
    <property type="nucleotide sequence ID" value="NZ_CP049801.1"/>
</dbReference>
<evidence type="ECO:0000259" key="2">
    <source>
        <dbReference type="Pfam" id="PF19657"/>
    </source>
</evidence>
<evidence type="ECO:0000256" key="1">
    <source>
        <dbReference type="SAM" id="SignalP"/>
    </source>
</evidence>
<dbReference type="Pfam" id="PF19657">
    <property type="entry name" value="DUF6160"/>
    <property type="match status" value="1"/>
</dbReference>
<gene>
    <name evidence="3" type="ORF">G8E00_12385</name>
</gene>
<dbReference type="Proteomes" id="UP000502297">
    <property type="component" value="Chromosome"/>
</dbReference>